<dbReference type="KEGG" id="euz:DVS28_a2305"/>
<evidence type="ECO:0000313" key="3">
    <source>
        <dbReference type="EMBL" id="AXV06987.1"/>
    </source>
</evidence>
<dbReference type="RefSeq" id="WP_114591553.1">
    <property type="nucleotide sequence ID" value="NZ_CP031165.1"/>
</dbReference>
<feature type="domain" description="Response regulatory" evidence="2">
    <location>
        <begin position="9"/>
        <end position="133"/>
    </location>
</feature>
<dbReference type="PANTHER" id="PTHR44520">
    <property type="entry name" value="RESPONSE REGULATOR RCP1-RELATED"/>
    <property type="match status" value="1"/>
</dbReference>
<gene>
    <name evidence="3" type="ORF">DVS28_a2305</name>
</gene>
<evidence type="ECO:0000259" key="2">
    <source>
        <dbReference type="PROSITE" id="PS50110"/>
    </source>
</evidence>
<protein>
    <submittedName>
        <fullName evidence="3">Two-component system response regulator</fullName>
    </submittedName>
</protein>
<evidence type="ECO:0000313" key="4">
    <source>
        <dbReference type="Proteomes" id="UP000264006"/>
    </source>
</evidence>
<dbReference type="InterPro" id="IPR052893">
    <property type="entry name" value="TCS_response_regulator"/>
</dbReference>
<dbReference type="EMBL" id="CP031165">
    <property type="protein sequence ID" value="AXV06987.1"/>
    <property type="molecule type" value="Genomic_DNA"/>
</dbReference>
<name>A0A346XXP0_9ACTN</name>
<keyword evidence="4" id="KW-1185">Reference proteome</keyword>
<dbReference type="InterPro" id="IPR001789">
    <property type="entry name" value="Sig_transdc_resp-reg_receiver"/>
</dbReference>
<organism evidence="3 4">
    <name type="scientific">Euzebya pacifica</name>
    <dbReference type="NCBI Taxonomy" id="1608957"/>
    <lineage>
        <taxon>Bacteria</taxon>
        <taxon>Bacillati</taxon>
        <taxon>Actinomycetota</taxon>
        <taxon>Nitriliruptoria</taxon>
        <taxon>Euzebyales</taxon>
    </lineage>
</organism>
<keyword evidence="1" id="KW-0597">Phosphoprotein</keyword>
<dbReference type="PANTHER" id="PTHR44520:SF2">
    <property type="entry name" value="RESPONSE REGULATOR RCP1"/>
    <property type="match status" value="1"/>
</dbReference>
<proteinExistence type="predicted"/>
<dbReference type="GO" id="GO:0000160">
    <property type="term" value="P:phosphorelay signal transduction system"/>
    <property type="evidence" value="ECO:0007669"/>
    <property type="project" value="InterPro"/>
</dbReference>
<accession>A0A346XXP0</accession>
<dbReference type="OrthoDB" id="9793549at2"/>
<dbReference type="CDD" id="cd17557">
    <property type="entry name" value="REC_Rcp-like"/>
    <property type="match status" value="1"/>
</dbReference>
<evidence type="ECO:0000256" key="1">
    <source>
        <dbReference type="PROSITE-ProRule" id="PRU00169"/>
    </source>
</evidence>
<dbReference type="AlphaFoldDB" id="A0A346XXP0"/>
<dbReference type="Pfam" id="PF00072">
    <property type="entry name" value="Response_reg"/>
    <property type="match status" value="1"/>
</dbReference>
<dbReference type="Gene3D" id="3.40.50.2300">
    <property type="match status" value="1"/>
</dbReference>
<dbReference type="PROSITE" id="PS50110">
    <property type="entry name" value="RESPONSE_REGULATORY"/>
    <property type="match status" value="1"/>
</dbReference>
<dbReference type="SUPFAM" id="SSF52172">
    <property type="entry name" value="CheY-like"/>
    <property type="match status" value="1"/>
</dbReference>
<reference evidence="3 4" key="1">
    <citation type="submission" date="2018-09" db="EMBL/GenBank/DDBJ databases">
        <title>Complete genome sequence of Euzebya sp. DY32-46 isolated from seawater of Pacific Ocean.</title>
        <authorList>
            <person name="Xu L."/>
            <person name="Wu Y.-H."/>
            <person name="Xu X.-W."/>
        </authorList>
    </citation>
    <scope>NUCLEOTIDE SEQUENCE [LARGE SCALE GENOMIC DNA]</scope>
    <source>
        <strain evidence="3 4">DY32-46</strain>
    </source>
</reference>
<sequence length="148" mass="16549">MADPARPIRVLLVEDSPSDVALTEVVFGQAKTDIQLDVANDGIEALEYLEARDCDMAAMPDLILLDLNMPRMGGHEVLERLKAHDHWRRIPVIVLTTSKAEADILGVYDRHANSYIAKPVDLPEFIDVVSRIEDYWLSVVQLPTRTGS</sequence>
<dbReference type="Proteomes" id="UP000264006">
    <property type="component" value="Chromosome"/>
</dbReference>
<dbReference type="InterPro" id="IPR011006">
    <property type="entry name" value="CheY-like_superfamily"/>
</dbReference>
<feature type="modified residue" description="4-aspartylphosphate" evidence="1">
    <location>
        <position position="66"/>
    </location>
</feature>
<dbReference type="SMART" id="SM00448">
    <property type="entry name" value="REC"/>
    <property type="match status" value="1"/>
</dbReference>